<protein>
    <recommendedName>
        <fullName evidence="3">Nucleoside phosphorylase domain-containing protein</fullName>
    </recommendedName>
</protein>
<sequence length="137" mass="14624">MAGSPPTRRLKHSDYTVAIICPLEVEMSAVRYMLDEEHARLPEREGDPNSYIFGEMCGRNLVIGYLPEGFQGIGAATAVATHMQRSFPSAKLPLLIGIGGGIPSTVHDIRLGDVVTGMPEGGHGGVVQYDLGKESTS</sequence>
<dbReference type="OrthoDB" id="4133481at2759"/>
<keyword evidence="2" id="KW-1185">Reference proteome</keyword>
<dbReference type="PANTHER" id="PTHR46082:SF11">
    <property type="entry name" value="AAA+ ATPASE DOMAIN-CONTAINING PROTEIN-RELATED"/>
    <property type="match status" value="1"/>
</dbReference>
<dbReference type="InterPro" id="IPR053137">
    <property type="entry name" value="NLR-like"/>
</dbReference>
<proteinExistence type="predicted"/>
<dbReference type="RefSeq" id="XP_016636736.1">
    <property type="nucleotide sequence ID" value="XM_016771597.1"/>
</dbReference>
<dbReference type="SUPFAM" id="SSF53167">
    <property type="entry name" value="Purine and uridine phosphorylases"/>
    <property type="match status" value="1"/>
</dbReference>
<accession>A0A0D2L0P7</accession>
<dbReference type="InterPro" id="IPR035994">
    <property type="entry name" value="Nucleoside_phosphorylase_sf"/>
</dbReference>
<dbReference type="STRING" id="1442371.A0A0D2L0P7"/>
<dbReference type="EMBL" id="KN848063">
    <property type="protein sequence ID" value="KIY02614.1"/>
    <property type="molecule type" value="Genomic_DNA"/>
</dbReference>
<dbReference type="Gene3D" id="3.40.50.1580">
    <property type="entry name" value="Nucleoside phosphorylase domain"/>
    <property type="match status" value="1"/>
</dbReference>
<evidence type="ECO:0008006" key="3">
    <source>
        <dbReference type="Google" id="ProtNLM"/>
    </source>
</evidence>
<evidence type="ECO:0000313" key="1">
    <source>
        <dbReference type="EMBL" id="KIY02614.1"/>
    </source>
</evidence>
<dbReference type="GO" id="GO:0003824">
    <property type="term" value="F:catalytic activity"/>
    <property type="evidence" value="ECO:0007669"/>
    <property type="project" value="InterPro"/>
</dbReference>
<gene>
    <name evidence="1" type="ORF">Z520_01079</name>
</gene>
<dbReference type="PANTHER" id="PTHR46082">
    <property type="entry name" value="ATP/GTP-BINDING PROTEIN-RELATED"/>
    <property type="match status" value="1"/>
</dbReference>
<reference evidence="1 2" key="1">
    <citation type="submission" date="2015-01" db="EMBL/GenBank/DDBJ databases">
        <title>The Genome Sequence of Fonsecaea multimorphosa CBS 102226.</title>
        <authorList>
            <consortium name="The Broad Institute Genomics Platform"/>
            <person name="Cuomo C."/>
            <person name="de Hoog S."/>
            <person name="Gorbushina A."/>
            <person name="Stielow B."/>
            <person name="Teixiera M."/>
            <person name="Abouelleil A."/>
            <person name="Chapman S.B."/>
            <person name="Priest M."/>
            <person name="Young S.K."/>
            <person name="Wortman J."/>
            <person name="Nusbaum C."/>
            <person name="Birren B."/>
        </authorList>
    </citation>
    <scope>NUCLEOTIDE SEQUENCE [LARGE SCALE GENOMIC DNA]</scope>
    <source>
        <strain evidence="1 2">CBS 102226</strain>
    </source>
</reference>
<dbReference type="Proteomes" id="UP000053411">
    <property type="component" value="Unassembled WGS sequence"/>
</dbReference>
<dbReference type="VEuPathDB" id="FungiDB:Z520_01079"/>
<name>A0A0D2L0P7_9EURO</name>
<dbReference type="GO" id="GO:0009116">
    <property type="term" value="P:nucleoside metabolic process"/>
    <property type="evidence" value="ECO:0007669"/>
    <property type="project" value="InterPro"/>
</dbReference>
<organism evidence="1 2">
    <name type="scientific">Fonsecaea multimorphosa CBS 102226</name>
    <dbReference type="NCBI Taxonomy" id="1442371"/>
    <lineage>
        <taxon>Eukaryota</taxon>
        <taxon>Fungi</taxon>
        <taxon>Dikarya</taxon>
        <taxon>Ascomycota</taxon>
        <taxon>Pezizomycotina</taxon>
        <taxon>Eurotiomycetes</taxon>
        <taxon>Chaetothyriomycetidae</taxon>
        <taxon>Chaetothyriales</taxon>
        <taxon>Herpotrichiellaceae</taxon>
        <taxon>Fonsecaea</taxon>
    </lineage>
</organism>
<dbReference type="GeneID" id="27706825"/>
<dbReference type="AlphaFoldDB" id="A0A0D2L0P7"/>
<evidence type="ECO:0000313" key="2">
    <source>
        <dbReference type="Proteomes" id="UP000053411"/>
    </source>
</evidence>